<proteinExistence type="predicted"/>
<name>A0A7G9RZL2_9FIRM</name>
<keyword evidence="3" id="KW-1185">Reference proteome</keyword>
<dbReference type="KEGG" id="eio:H9L01_01330"/>
<evidence type="ECO:0000313" key="3">
    <source>
        <dbReference type="Proteomes" id="UP000515928"/>
    </source>
</evidence>
<dbReference type="InterPro" id="IPR035948">
    <property type="entry name" value="YwqG-like_sf"/>
</dbReference>
<organism evidence="2 3">
    <name type="scientific">Erysipelothrix inopinata</name>
    <dbReference type="NCBI Taxonomy" id="225084"/>
    <lineage>
        <taxon>Bacteria</taxon>
        <taxon>Bacillati</taxon>
        <taxon>Bacillota</taxon>
        <taxon>Erysipelotrichia</taxon>
        <taxon>Erysipelotrichales</taxon>
        <taxon>Erysipelotrichaceae</taxon>
        <taxon>Erysipelothrix</taxon>
    </lineage>
</organism>
<sequence length="474" mass="55232">MARLMNKLFSSKKKNKETNSTIEIVSTKMDTISEPIKEKTNEMMVKAYMGLWNALSFRQESFEALACVTNPLEYAKANYDKFEKRNLDVEMTSINDLRWIGLIDLLVEHDYLFEVNNSCDLDEFTRKVHHRNPDADLSDLDILGDVESWIKVLDYRWKKDQLGFIRFDIGSDSHILYVDNLEMLKYFNRKNEYLPQKIQRAVEPEKMKVTEEMFEKVCSLLNQNDLSDYIAIQFHNVHPTIFESKLGGLPYLDPAQTIPTNKEGKPLRLLAQIVLEELPEISINLPREGILQFWIESNDLYGLDFDGDTSGYSVRYIKSIDKTIKPDRIQQKYLANQVLQEFPFEGEFGMTFTKEIQDFPLYLEGTEAALVKKWNELYPESIIIGVEELGDIYDDALDLSMSNGHKISGYPFFTQYDPRNETDNYKILLLQIDSDRVSGRCIDWGDAGVANFFISKENLEKRDFSDVLYNWDCY</sequence>
<protein>
    <submittedName>
        <fullName evidence="2">DUF1963 domain-containing protein</fullName>
    </submittedName>
</protein>
<dbReference type="Pfam" id="PF09234">
    <property type="entry name" value="DUF1963"/>
    <property type="match status" value="1"/>
</dbReference>
<evidence type="ECO:0000313" key="2">
    <source>
        <dbReference type="EMBL" id="QNN61037.1"/>
    </source>
</evidence>
<evidence type="ECO:0000259" key="1">
    <source>
        <dbReference type="Pfam" id="PF20335"/>
    </source>
</evidence>
<dbReference type="PANTHER" id="PTHR36436:SF6">
    <property type="entry name" value="SLL5081 PROTEIN"/>
    <property type="match status" value="1"/>
</dbReference>
<dbReference type="InterPro" id="IPR015315">
    <property type="entry name" value="DUF1963"/>
</dbReference>
<dbReference type="Proteomes" id="UP000515928">
    <property type="component" value="Chromosome"/>
</dbReference>
<dbReference type="RefSeq" id="WP_187534155.1">
    <property type="nucleotide sequence ID" value="NZ_CBCSHU010000019.1"/>
</dbReference>
<accession>A0A7G9RZL2</accession>
<dbReference type="Gene3D" id="2.30.320.10">
    <property type="entry name" value="YwqG-like"/>
    <property type="match status" value="1"/>
</dbReference>
<dbReference type="PANTHER" id="PTHR36436">
    <property type="entry name" value="SLL5081 PROTEIN"/>
    <property type="match status" value="1"/>
</dbReference>
<dbReference type="InterPro" id="IPR046582">
    <property type="entry name" value="DUF6630"/>
</dbReference>
<feature type="domain" description="DUF6630" evidence="1">
    <location>
        <begin position="48"/>
        <end position="178"/>
    </location>
</feature>
<dbReference type="AlphaFoldDB" id="A0A7G9RZL2"/>
<dbReference type="EMBL" id="CP060715">
    <property type="protein sequence ID" value="QNN61037.1"/>
    <property type="molecule type" value="Genomic_DNA"/>
</dbReference>
<reference evidence="2 3" key="1">
    <citation type="submission" date="2020-08" db="EMBL/GenBank/DDBJ databases">
        <title>Genome sequence of Erysipelothrix inopinata DSM 15511T.</title>
        <authorList>
            <person name="Hyun D.-W."/>
            <person name="Bae J.-W."/>
        </authorList>
    </citation>
    <scope>NUCLEOTIDE SEQUENCE [LARGE SCALE GENOMIC DNA]</scope>
    <source>
        <strain evidence="2 3">DSM 15511</strain>
    </source>
</reference>
<dbReference type="SUPFAM" id="SSF103032">
    <property type="entry name" value="Hypothetical protein YwqG"/>
    <property type="match status" value="1"/>
</dbReference>
<gene>
    <name evidence="2" type="ORF">H9L01_01330</name>
</gene>
<dbReference type="Pfam" id="PF20335">
    <property type="entry name" value="DUF6630"/>
    <property type="match status" value="1"/>
</dbReference>